<dbReference type="SMART" id="SM00408">
    <property type="entry name" value="IGc2"/>
    <property type="match status" value="2"/>
</dbReference>
<evidence type="ECO:0000256" key="7">
    <source>
        <dbReference type="ARBA" id="ARBA00023180"/>
    </source>
</evidence>
<evidence type="ECO:0000256" key="8">
    <source>
        <dbReference type="ARBA" id="ARBA00023319"/>
    </source>
</evidence>
<dbReference type="GO" id="GO:0001525">
    <property type="term" value="P:angiogenesis"/>
    <property type="evidence" value="ECO:0000318"/>
    <property type="project" value="GO_Central"/>
</dbReference>
<dbReference type="Pfam" id="PF13927">
    <property type="entry name" value="Ig_3"/>
    <property type="match status" value="1"/>
</dbReference>
<dbReference type="GO" id="GO:0005055">
    <property type="term" value="F:laminin receptor activity"/>
    <property type="evidence" value="ECO:0000318"/>
    <property type="project" value="GO_Central"/>
</dbReference>
<reference evidence="11 12" key="1">
    <citation type="journal article" date="2008" name="Nature">
        <title>Genome analysis of the platypus reveals unique signatures of evolution.</title>
        <authorList>
            <person name="Warren W.C."/>
            <person name="Hillier L.W."/>
            <person name="Marshall Graves J.A."/>
            <person name="Birney E."/>
            <person name="Ponting C.P."/>
            <person name="Grutzner F."/>
            <person name="Belov K."/>
            <person name="Miller W."/>
            <person name="Clarke L."/>
            <person name="Chinwalla A.T."/>
            <person name="Yang S.P."/>
            <person name="Heger A."/>
            <person name="Locke D.P."/>
            <person name="Miethke P."/>
            <person name="Waters P.D."/>
            <person name="Veyrunes F."/>
            <person name="Fulton L."/>
            <person name="Fulton B."/>
            <person name="Graves T."/>
            <person name="Wallis J."/>
            <person name="Puente X.S."/>
            <person name="Lopez-Otin C."/>
            <person name="Ordonez G.R."/>
            <person name="Eichler E.E."/>
            <person name="Chen L."/>
            <person name="Cheng Z."/>
            <person name="Deakin J.E."/>
            <person name="Alsop A."/>
            <person name="Thompson K."/>
            <person name="Kirby P."/>
            <person name="Papenfuss A.T."/>
            <person name="Wakefield M.J."/>
            <person name="Olender T."/>
            <person name="Lancet D."/>
            <person name="Huttley G.A."/>
            <person name="Smit A.F."/>
            <person name="Pask A."/>
            <person name="Temple-Smith P."/>
            <person name="Batzer M.A."/>
            <person name="Walker J.A."/>
            <person name="Konkel M.K."/>
            <person name="Harris R.S."/>
            <person name="Whittington C.M."/>
            <person name="Wong E.S."/>
            <person name="Gemmell N.J."/>
            <person name="Buschiazzo E."/>
            <person name="Vargas Jentzsch I.M."/>
            <person name="Merkel A."/>
            <person name="Schmitz J."/>
            <person name="Zemann A."/>
            <person name="Churakov G."/>
            <person name="Kriegs J.O."/>
            <person name="Brosius J."/>
            <person name="Murchison E.P."/>
            <person name="Sachidanandam R."/>
            <person name="Smith C."/>
            <person name="Hannon G.J."/>
            <person name="Tsend-Ayush E."/>
            <person name="McMillan D."/>
            <person name="Attenborough R."/>
            <person name="Rens W."/>
            <person name="Ferguson-Smith M."/>
            <person name="Lefevre C.M."/>
            <person name="Sharp J.A."/>
            <person name="Nicholas K.R."/>
            <person name="Ray D.A."/>
            <person name="Kube M."/>
            <person name="Reinhardt R."/>
            <person name="Pringle T.H."/>
            <person name="Taylor J."/>
            <person name="Jones R.C."/>
            <person name="Nixon B."/>
            <person name="Dacheux J.L."/>
            <person name="Niwa H."/>
            <person name="Sekita Y."/>
            <person name="Huang X."/>
            <person name="Stark A."/>
            <person name="Kheradpour P."/>
            <person name="Kellis M."/>
            <person name="Flicek P."/>
            <person name="Chen Y."/>
            <person name="Webber C."/>
            <person name="Hardison R."/>
            <person name="Nelson J."/>
            <person name="Hallsworth-Pepin K."/>
            <person name="Delehaunty K."/>
            <person name="Markovic C."/>
            <person name="Minx P."/>
            <person name="Feng Y."/>
            <person name="Kremitzki C."/>
            <person name="Mitreva M."/>
            <person name="Glasscock J."/>
            <person name="Wylie T."/>
            <person name="Wohldmann P."/>
            <person name="Thiru P."/>
            <person name="Nhan M.N."/>
            <person name="Pohl C.S."/>
            <person name="Smith S.M."/>
            <person name="Hou S."/>
            <person name="Nefedov M."/>
            <person name="de Jong P.J."/>
            <person name="Renfree M.B."/>
            <person name="Mardis E.R."/>
            <person name="Wilson R.K."/>
        </authorList>
    </citation>
    <scope>NUCLEOTIDE SEQUENCE [LARGE SCALE GENOMIC DNA]</scope>
    <source>
        <strain evidence="11 12">Glennie</strain>
    </source>
</reference>
<keyword evidence="7" id="KW-0325">Glycoprotein</keyword>
<reference evidence="11" key="3">
    <citation type="submission" date="2025-09" db="UniProtKB">
        <authorList>
            <consortium name="Ensembl"/>
        </authorList>
    </citation>
    <scope>IDENTIFICATION</scope>
    <source>
        <strain evidence="11">Glennie</strain>
    </source>
</reference>
<sequence>MVLRECALPPPWARGVRGRPGWCHPACQSPGHCLGLSVPLIPFPVGFQFQRDLHLAPPLPPPPPQLTKDQRNPIFYVYKGKGQANLGEFQDRLSLVSETQLDLARVTPRDEGDFVCQVGATDARTQENRTQLRVYKAPEEPTIQITTTGISVTNKNLEEIANCVGKNGYPAPNVTWYKNRTSLKQEKDKVNILSTRIKESNGLYTVSSHLWAQLEKGDENARFYCELSYRLPGGEHMLESKDVTIPIFYPSEKVWLEVSPVAPLKEGDTVVLQCQADGNPPPEFTYWKKVGEGGRRAREGGRGGGAAGLPWLLWHRGSVLTPPPSTKDAAGQWQELKDTRGGPLTLKTVSREDSGHYQCRGLDLDALTELIGDEQQLLVNYVSNVRVHPKVAVGHEGGSLTVNCTAESNLPLDFQWQREKGSKILATGPILHLSDLSRDTAGGYRCVASVPGVAGLARSKPFNVSVHSESRGVRGGVPWGSGSAPDRPSPSPPPPLPASLGETGEGGTGFNPELPRWGRALDERVLTRAVMPAQAMGNGSRVWGHLALPAHCSNLLSPPSPPRVPTRDGEARAGTRARKRAGEPDVRGLGAPPAQAQLEHQRHRERETRLPCPRGPLPLPSPTPSPGPRTPSPGPPREPAPLSRSGPPPNHQPPRAEYPERAGDPRTPGDGRCVPSDQQTGQQCHHHPPGAR</sequence>
<keyword evidence="4" id="KW-1133">Transmembrane helix</keyword>
<keyword evidence="6" id="KW-1015">Disulfide bond</keyword>
<evidence type="ECO:0000313" key="12">
    <source>
        <dbReference type="Proteomes" id="UP000002279"/>
    </source>
</evidence>
<evidence type="ECO:0000256" key="2">
    <source>
        <dbReference type="ARBA" id="ARBA00022692"/>
    </source>
</evidence>
<dbReference type="AlphaFoldDB" id="A0A6I8NZC0"/>
<name>A0A6I8NZC0_ORNAN</name>
<dbReference type="GO" id="GO:0005886">
    <property type="term" value="C:plasma membrane"/>
    <property type="evidence" value="ECO:0000318"/>
    <property type="project" value="GO_Central"/>
</dbReference>
<dbReference type="PANTHER" id="PTHR11973">
    <property type="entry name" value="CELL SURFACE GLYCOPROTEIN MUC18-RELATED"/>
    <property type="match status" value="1"/>
</dbReference>
<feature type="region of interest" description="Disordered" evidence="9">
    <location>
        <begin position="467"/>
        <end position="515"/>
    </location>
</feature>
<keyword evidence="3" id="KW-0677">Repeat</keyword>
<dbReference type="Bgee" id="ENSOANG00000043525">
    <property type="expression patterns" value="Expressed in heart and 8 other cell types or tissues"/>
</dbReference>
<evidence type="ECO:0000259" key="10">
    <source>
        <dbReference type="PROSITE" id="PS50835"/>
    </source>
</evidence>
<evidence type="ECO:0000256" key="3">
    <source>
        <dbReference type="ARBA" id="ARBA00022737"/>
    </source>
</evidence>
<dbReference type="PROSITE" id="PS50835">
    <property type="entry name" value="IG_LIKE"/>
    <property type="match status" value="3"/>
</dbReference>
<feature type="compositionally biased region" description="Basic and acidic residues" evidence="9">
    <location>
        <begin position="657"/>
        <end position="669"/>
    </location>
</feature>
<protein>
    <recommendedName>
        <fullName evidence="10">Ig-like domain-containing protein</fullName>
    </recommendedName>
</protein>
<feature type="domain" description="Ig-like" evidence="10">
    <location>
        <begin position="246"/>
        <end position="360"/>
    </location>
</feature>
<dbReference type="GeneTree" id="ENSGT00940000155838"/>
<keyword evidence="5" id="KW-0472">Membrane</keyword>
<dbReference type="FunCoup" id="A0A6I8NZC0">
    <property type="interactions" value="116"/>
</dbReference>
<feature type="region of interest" description="Disordered" evidence="9">
    <location>
        <begin position="554"/>
        <end position="692"/>
    </location>
</feature>
<evidence type="ECO:0000256" key="6">
    <source>
        <dbReference type="ARBA" id="ARBA00023157"/>
    </source>
</evidence>
<dbReference type="SUPFAM" id="SSF48726">
    <property type="entry name" value="Immunoglobulin"/>
    <property type="match status" value="4"/>
</dbReference>
<dbReference type="Ensembl" id="ENSOANT00000052431.1">
    <property type="protein sequence ID" value="ENSOANP00000046793.1"/>
    <property type="gene ID" value="ENSOANG00000043525.1"/>
</dbReference>
<dbReference type="InterPro" id="IPR007110">
    <property type="entry name" value="Ig-like_dom"/>
</dbReference>
<feature type="compositionally biased region" description="Basic and acidic residues" evidence="9">
    <location>
        <begin position="599"/>
        <end position="609"/>
    </location>
</feature>
<feature type="compositionally biased region" description="Pro residues" evidence="9">
    <location>
        <begin position="613"/>
        <end position="639"/>
    </location>
</feature>
<evidence type="ECO:0000256" key="1">
    <source>
        <dbReference type="ARBA" id="ARBA00004479"/>
    </source>
</evidence>
<feature type="compositionally biased region" description="Pro residues" evidence="9">
    <location>
        <begin position="487"/>
        <end position="497"/>
    </location>
</feature>
<dbReference type="InterPro" id="IPR003598">
    <property type="entry name" value="Ig_sub2"/>
</dbReference>
<feature type="domain" description="Ig-like" evidence="10">
    <location>
        <begin position="141"/>
        <end position="244"/>
    </location>
</feature>
<keyword evidence="8" id="KW-0393">Immunoglobulin domain</keyword>
<dbReference type="PANTHER" id="PTHR11973:SF18">
    <property type="entry name" value="CELL SURFACE GLYCOPROTEIN MUC18"/>
    <property type="match status" value="1"/>
</dbReference>
<dbReference type="InterPro" id="IPR003599">
    <property type="entry name" value="Ig_sub"/>
</dbReference>
<evidence type="ECO:0000256" key="9">
    <source>
        <dbReference type="SAM" id="MobiDB-lite"/>
    </source>
</evidence>
<accession>A0A6I8NZC0</accession>
<dbReference type="CDD" id="cd00096">
    <property type="entry name" value="Ig"/>
    <property type="match status" value="1"/>
</dbReference>
<dbReference type="InParanoid" id="A0A6I8NZC0"/>
<keyword evidence="12" id="KW-1185">Reference proteome</keyword>
<dbReference type="InterPro" id="IPR036179">
    <property type="entry name" value="Ig-like_dom_sf"/>
</dbReference>
<dbReference type="Proteomes" id="UP000002279">
    <property type="component" value="Chromosome 11"/>
</dbReference>
<feature type="domain" description="Ig-like" evidence="10">
    <location>
        <begin position="396"/>
        <end position="463"/>
    </location>
</feature>
<proteinExistence type="predicted"/>
<dbReference type="SMART" id="SM00409">
    <property type="entry name" value="IG"/>
    <property type="match status" value="3"/>
</dbReference>
<evidence type="ECO:0000256" key="4">
    <source>
        <dbReference type="ARBA" id="ARBA00022989"/>
    </source>
</evidence>
<dbReference type="InterPro" id="IPR013783">
    <property type="entry name" value="Ig-like_fold"/>
</dbReference>
<gene>
    <name evidence="11" type="primary">MCAM</name>
</gene>
<evidence type="ECO:0000256" key="5">
    <source>
        <dbReference type="ARBA" id="ARBA00023136"/>
    </source>
</evidence>
<dbReference type="Pfam" id="PF08205">
    <property type="entry name" value="C2-set_2"/>
    <property type="match status" value="1"/>
</dbReference>
<comment type="subcellular location">
    <subcellularLocation>
        <location evidence="1">Membrane</location>
        <topology evidence="1">Single-pass type I membrane protein</topology>
    </subcellularLocation>
</comment>
<dbReference type="Pfam" id="PF13895">
    <property type="entry name" value="Ig_2"/>
    <property type="match status" value="1"/>
</dbReference>
<dbReference type="InterPro" id="IPR051116">
    <property type="entry name" value="Surface_Rcpt/Adhesion_Mol"/>
</dbReference>
<keyword evidence="2" id="KW-0812">Transmembrane</keyword>
<dbReference type="Gene3D" id="2.60.40.10">
    <property type="entry name" value="Immunoglobulins"/>
    <property type="match status" value="4"/>
</dbReference>
<dbReference type="InterPro" id="IPR013162">
    <property type="entry name" value="CD80_C2-set"/>
</dbReference>
<organism evidence="11 12">
    <name type="scientific">Ornithorhynchus anatinus</name>
    <name type="common">Duckbill platypus</name>
    <dbReference type="NCBI Taxonomy" id="9258"/>
    <lineage>
        <taxon>Eukaryota</taxon>
        <taxon>Metazoa</taxon>
        <taxon>Chordata</taxon>
        <taxon>Craniata</taxon>
        <taxon>Vertebrata</taxon>
        <taxon>Euteleostomi</taxon>
        <taxon>Mammalia</taxon>
        <taxon>Monotremata</taxon>
        <taxon>Ornithorhynchidae</taxon>
        <taxon>Ornithorhynchus</taxon>
    </lineage>
</organism>
<evidence type="ECO:0000313" key="11">
    <source>
        <dbReference type="Ensembl" id="ENSOANP00000046793.1"/>
    </source>
</evidence>
<reference evidence="11" key="2">
    <citation type="submission" date="2025-08" db="UniProtKB">
        <authorList>
            <consortium name="Ensembl"/>
        </authorList>
    </citation>
    <scope>IDENTIFICATION</scope>
    <source>
        <strain evidence="11">Glennie</strain>
    </source>
</reference>